<organism evidence="3 4">
    <name type="scientific">Paractinoplanes lichenicola</name>
    <dbReference type="NCBI Taxonomy" id="2802976"/>
    <lineage>
        <taxon>Bacteria</taxon>
        <taxon>Bacillati</taxon>
        <taxon>Actinomycetota</taxon>
        <taxon>Actinomycetes</taxon>
        <taxon>Micromonosporales</taxon>
        <taxon>Micromonosporaceae</taxon>
        <taxon>Paractinoplanes</taxon>
    </lineage>
</organism>
<evidence type="ECO:0000313" key="4">
    <source>
        <dbReference type="Proteomes" id="UP000598996"/>
    </source>
</evidence>
<feature type="compositionally biased region" description="Low complexity" evidence="1">
    <location>
        <begin position="164"/>
        <end position="179"/>
    </location>
</feature>
<feature type="region of interest" description="Disordered" evidence="1">
    <location>
        <begin position="162"/>
        <end position="187"/>
    </location>
</feature>
<proteinExistence type="predicted"/>
<dbReference type="Proteomes" id="UP000598996">
    <property type="component" value="Unassembled WGS sequence"/>
</dbReference>
<sequence length="733" mass="78056">MNIIGYLDRLSYAPGATVHAKFSTPAPDFDARLVRLINGDAHSLGPGVDIRAVPSALDGLRFPGRVQPIRAGSFARTAEGPVPAGHVELRLAFRPTLATGAGHDQTVVALTSGDALVAAVVIDEGQAFLRTGKGSAPAGEVATGRWYRLALTVTGSTASLVLDSAHTAPSPSRTAPSPSRADKAPDERQIMISPVWEAGNEADGGAAALRALAVTFAADGKGENHFNGRIDRPTLYAGDSVIAEWDFGPSRTLRRIANRVGPEFHGESVNFPLRACLGVDGAADDVDPRLAPEAYQAIHFHDDDLDDAGWDDDLTLDVPGDLPSGVYGIHVTAADGTEDTVPFVVTPGDNPRHKALVVLPTFSYLAYSCEHVMADPGARDYLRGVGVGEPPEFGGNKHDAYLLTNGLRSLYDVHTDGTGVCFTSTQKPLPNVRPDHRWAAVAGGETSAHQFSADLHLLAWLDAEGYDVDVITDEEVHREGPAALAPYRVVLTGSHPEYPTTAMMAAYESYLGQGGRLMYLGGNGFYWVTSIDPEREHTIEIRRTAGIRAWQPEAGEWHHATTGELGGLWRLRGKAPQKMLGVGMASQGFDTNRPYDVVTKVPFVFAGIDDVNRIGDFPSLVNGHGAAGVEIDRADRALGTPDDTVVLASATGFSRAYGLDPIEVQLPDGCYDGTTSDKVRCDLVLVPKPNGGAVFSTGSIAWCGSLLVDDRRNDVSVLTGNVLRAFLEEDLPI</sequence>
<dbReference type="RefSeq" id="WP_202992089.1">
    <property type="nucleotide sequence ID" value="NZ_JAENHO010000004.1"/>
</dbReference>
<gene>
    <name evidence="3" type="ORF">JKJ07_14850</name>
</gene>
<evidence type="ECO:0000256" key="1">
    <source>
        <dbReference type="SAM" id="MobiDB-lite"/>
    </source>
</evidence>
<keyword evidence="4" id="KW-1185">Reference proteome</keyword>
<dbReference type="Pfam" id="PF20254">
    <property type="entry name" value="DMFA2_C"/>
    <property type="match status" value="1"/>
</dbReference>
<dbReference type="InterPro" id="IPR046540">
    <property type="entry name" value="DMFA2_C"/>
</dbReference>
<protein>
    <recommendedName>
        <fullName evidence="2">N,N-dimethylformamidase beta subunit-like C-terminal domain-containing protein</fullName>
    </recommendedName>
</protein>
<name>A0ABS1VPA8_9ACTN</name>
<evidence type="ECO:0000313" key="3">
    <source>
        <dbReference type="EMBL" id="MBL7255582.1"/>
    </source>
</evidence>
<feature type="domain" description="N,N-dimethylformamidase beta subunit-like C-terminal" evidence="2">
    <location>
        <begin position="292"/>
        <end position="707"/>
    </location>
</feature>
<dbReference type="EMBL" id="JAENHO010000004">
    <property type="protein sequence ID" value="MBL7255582.1"/>
    <property type="molecule type" value="Genomic_DNA"/>
</dbReference>
<comment type="caution">
    <text evidence="3">The sequence shown here is derived from an EMBL/GenBank/DDBJ whole genome shotgun (WGS) entry which is preliminary data.</text>
</comment>
<reference evidence="3 4" key="1">
    <citation type="submission" date="2021-01" db="EMBL/GenBank/DDBJ databases">
        <title>Actinoplanes sp. nov. LDG1-01 isolated from lichen.</title>
        <authorList>
            <person name="Saeng-In P."/>
            <person name="Phongsopitanun W."/>
            <person name="Kanchanasin P."/>
            <person name="Yuki M."/>
            <person name="Kudo T."/>
            <person name="Ohkuma M."/>
            <person name="Tanasupawat S."/>
        </authorList>
    </citation>
    <scope>NUCLEOTIDE SEQUENCE [LARGE SCALE GENOMIC DNA]</scope>
    <source>
        <strain evidence="3 4">LDG1-01</strain>
    </source>
</reference>
<evidence type="ECO:0000259" key="2">
    <source>
        <dbReference type="Pfam" id="PF20254"/>
    </source>
</evidence>
<accession>A0ABS1VPA8</accession>